<protein>
    <submittedName>
        <fullName evidence="1">Uncharacterized protein</fullName>
    </submittedName>
</protein>
<sequence>MAHHSDSVLSQWLTTRLSEAHNSTQCCHYCSPHGLCDVTIAHNTDLVLSLWLTAQTQ</sequence>
<dbReference type="AlphaFoldDB" id="A0A9D4GPY2"/>
<comment type="caution">
    <text evidence="1">The sequence shown here is derived from an EMBL/GenBank/DDBJ whole genome shotgun (WGS) entry which is preliminary data.</text>
</comment>
<evidence type="ECO:0000313" key="2">
    <source>
        <dbReference type="Proteomes" id="UP000828390"/>
    </source>
</evidence>
<evidence type="ECO:0000313" key="1">
    <source>
        <dbReference type="EMBL" id="KAH3821199.1"/>
    </source>
</evidence>
<keyword evidence="2" id="KW-1185">Reference proteome</keyword>
<proteinExistence type="predicted"/>
<accession>A0A9D4GPY2</accession>
<organism evidence="1 2">
    <name type="scientific">Dreissena polymorpha</name>
    <name type="common">Zebra mussel</name>
    <name type="synonym">Mytilus polymorpha</name>
    <dbReference type="NCBI Taxonomy" id="45954"/>
    <lineage>
        <taxon>Eukaryota</taxon>
        <taxon>Metazoa</taxon>
        <taxon>Spiralia</taxon>
        <taxon>Lophotrochozoa</taxon>
        <taxon>Mollusca</taxon>
        <taxon>Bivalvia</taxon>
        <taxon>Autobranchia</taxon>
        <taxon>Heteroconchia</taxon>
        <taxon>Euheterodonta</taxon>
        <taxon>Imparidentia</taxon>
        <taxon>Neoheterodontei</taxon>
        <taxon>Myida</taxon>
        <taxon>Dreissenoidea</taxon>
        <taxon>Dreissenidae</taxon>
        <taxon>Dreissena</taxon>
    </lineage>
</organism>
<reference evidence="1" key="2">
    <citation type="submission" date="2020-11" db="EMBL/GenBank/DDBJ databases">
        <authorList>
            <person name="McCartney M.A."/>
            <person name="Auch B."/>
            <person name="Kono T."/>
            <person name="Mallez S."/>
            <person name="Becker A."/>
            <person name="Gohl D.M."/>
            <person name="Silverstein K.A.T."/>
            <person name="Koren S."/>
            <person name="Bechman K.B."/>
            <person name="Herman A."/>
            <person name="Abrahante J.E."/>
            <person name="Garbe J."/>
        </authorList>
    </citation>
    <scope>NUCLEOTIDE SEQUENCE</scope>
    <source>
        <strain evidence="1">Duluth1</strain>
        <tissue evidence="1">Whole animal</tissue>
    </source>
</reference>
<dbReference type="EMBL" id="JAIWYP010000005">
    <property type="protein sequence ID" value="KAH3821199.1"/>
    <property type="molecule type" value="Genomic_DNA"/>
</dbReference>
<gene>
    <name evidence="1" type="ORF">DPMN_122960</name>
</gene>
<reference evidence="1" key="1">
    <citation type="journal article" date="2019" name="bioRxiv">
        <title>The Genome of the Zebra Mussel, Dreissena polymorpha: A Resource for Invasive Species Research.</title>
        <authorList>
            <person name="McCartney M.A."/>
            <person name="Auch B."/>
            <person name="Kono T."/>
            <person name="Mallez S."/>
            <person name="Zhang Y."/>
            <person name="Obille A."/>
            <person name="Becker A."/>
            <person name="Abrahante J.E."/>
            <person name="Garbe J."/>
            <person name="Badalamenti J.P."/>
            <person name="Herman A."/>
            <person name="Mangelson H."/>
            <person name="Liachko I."/>
            <person name="Sullivan S."/>
            <person name="Sone E.D."/>
            <person name="Koren S."/>
            <person name="Silverstein K.A.T."/>
            <person name="Beckman K.B."/>
            <person name="Gohl D.M."/>
        </authorList>
    </citation>
    <scope>NUCLEOTIDE SEQUENCE</scope>
    <source>
        <strain evidence="1">Duluth1</strain>
        <tissue evidence="1">Whole animal</tissue>
    </source>
</reference>
<dbReference type="Proteomes" id="UP000828390">
    <property type="component" value="Unassembled WGS sequence"/>
</dbReference>
<name>A0A9D4GPY2_DREPO</name>